<keyword evidence="5" id="KW-1185">Reference proteome</keyword>
<name>A0A7W6KBC3_9SPHI</name>
<gene>
    <name evidence="2" type="ORF">GCM10007422_09230</name>
    <name evidence="3" type="ORF">GGQ60_001712</name>
</gene>
<evidence type="ECO:0000313" key="2">
    <source>
        <dbReference type="EMBL" id="GGG97428.1"/>
    </source>
</evidence>
<dbReference type="RefSeq" id="WP_183762205.1">
    <property type="nucleotide sequence ID" value="NZ_BMHZ01000001.1"/>
</dbReference>
<proteinExistence type="predicted"/>
<organism evidence="3 4">
    <name type="scientific">Pedobacter zeae</name>
    <dbReference type="NCBI Taxonomy" id="1737356"/>
    <lineage>
        <taxon>Bacteria</taxon>
        <taxon>Pseudomonadati</taxon>
        <taxon>Bacteroidota</taxon>
        <taxon>Sphingobacteriia</taxon>
        <taxon>Sphingobacteriales</taxon>
        <taxon>Sphingobacteriaceae</taxon>
        <taxon>Pedobacter</taxon>
    </lineage>
</organism>
<evidence type="ECO:0000313" key="3">
    <source>
        <dbReference type="EMBL" id="MBB4107731.1"/>
    </source>
</evidence>
<reference evidence="2" key="1">
    <citation type="journal article" date="2014" name="Int. J. Syst. Evol. Microbiol.">
        <title>Complete genome of a new Firmicutes species belonging to the dominant human colonic microbiota ('Ruminococcus bicirculans') reveals two chromosomes and a selective capacity to utilize plant glucans.</title>
        <authorList>
            <consortium name="NISC Comparative Sequencing Program"/>
            <person name="Wegmann U."/>
            <person name="Louis P."/>
            <person name="Goesmann A."/>
            <person name="Henrissat B."/>
            <person name="Duncan S.H."/>
            <person name="Flint H.J."/>
        </authorList>
    </citation>
    <scope>NUCLEOTIDE SEQUENCE</scope>
    <source>
        <strain evidence="2">CGMCC 1.15287</strain>
    </source>
</reference>
<reference evidence="5" key="2">
    <citation type="journal article" date="2019" name="Int. J. Syst. Evol. Microbiol.">
        <title>The Global Catalogue of Microorganisms (GCM) 10K type strain sequencing project: providing services to taxonomists for standard genome sequencing and annotation.</title>
        <authorList>
            <consortium name="The Broad Institute Genomics Platform"/>
            <consortium name="The Broad Institute Genome Sequencing Center for Infectious Disease"/>
            <person name="Wu L."/>
            <person name="Ma J."/>
        </authorList>
    </citation>
    <scope>NUCLEOTIDE SEQUENCE [LARGE SCALE GENOMIC DNA]</scope>
    <source>
        <strain evidence="5">CGMCC 1.15287</strain>
    </source>
</reference>
<feature type="transmembrane region" description="Helical" evidence="1">
    <location>
        <begin position="6"/>
        <end position="23"/>
    </location>
</feature>
<keyword evidence="1" id="KW-0472">Membrane</keyword>
<keyword evidence="3" id="KW-0378">Hydrolase</keyword>
<reference evidence="3 4" key="3">
    <citation type="submission" date="2020-08" db="EMBL/GenBank/DDBJ databases">
        <title>Genomic Encyclopedia of Type Strains, Phase IV (KMG-IV): sequencing the most valuable type-strain genomes for metagenomic binning, comparative biology and taxonomic classification.</title>
        <authorList>
            <person name="Goeker M."/>
        </authorList>
    </citation>
    <scope>NUCLEOTIDE SEQUENCE [LARGE SCALE GENOMIC DNA]</scope>
    <source>
        <strain evidence="3 4">DSM 100774</strain>
    </source>
</reference>
<keyword evidence="3" id="KW-0645">Protease</keyword>
<dbReference type="EMBL" id="BMHZ01000001">
    <property type="protein sequence ID" value="GGG97428.1"/>
    <property type="molecule type" value="Genomic_DNA"/>
</dbReference>
<protein>
    <submittedName>
        <fullName evidence="3">Membrane associated rhomboid family serine protease</fullName>
    </submittedName>
</protein>
<reference evidence="2" key="4">
    <citation type="submission" date="2024-05" db="EMBL/GenBank/DDBJ databases">
        <authorList>
            <person name="Sun Q."/>
            <person name="Zhou Y."/>
        </authorList>
    </citation>
    <scope>NUCLEOTIDE SEQUENCE</scope>
    <source>
        <strain evidence="2">CGMCC 1.15287</strain>
    </source>
</reference>
<dbReference type="GO" id="GO:0008233">
    <property type="term" value="F:peptidase activity"/>
    <property type="evidence" value="ECO:0007669"/>
    <property type="project" value="UniProtKB-KW"/>
</dbReference>
<evidence type="ECO:0000256" key="1">
    <source>
        <dbReference type="SAM" id="Phobius"/>
    </source>
</evidence>
<feature type="transmembrane region" description="Helical" evidence="1">
    <location>
        <begin position="35"/>
        <end position="52"/>
    </location>
</feature>
<dbReference type="Proteomes" id="UP000642938">
    <property type="component" value="Unassembled WGS sequence"/>
</dbReference>
<evidence type="ECO:0000313" key="4">
    <source>
        <dbReference type="Proteomes" id="UP000532273"/>
    </source>
</evidence>
<dbReference type="GO" id="GO:0006508">
    <property type="term" value="P:proteolysis"/>
    <property type="evidence" value="ECO:0007669"/>
    <property type="project" value="UniProtKB-KW"/>
</dbReference>
<dbReference type="EMBL" id="JACIEF010000002">
    <property type="protein sequence ID" value="MBB4107731.1"/>
    <property type="molecule type" value="Genomic_DNA"/>
</dbReference>
<comment type="caution">
    <text evidence="3">The sequence shown here is derived from an EMBL/GenBank/DDBJ whole genome shotgun (WGS) entry which is preliminary data.</text>
</comment>
<keyword evidence="1" id="KW-0812">Transmembrane</keyword>
<accession>A0A7W6KBC3</accession>
<evidence type="ECO:0000313" key="5">
    <source>
        <dbReference type="Proteomes" id="UP000642938"/>
    </source>
</evidence>
<sequence length="73" mass="8339">MSKITYSIITALVAFAVYALYIFFTSGSPQTSTELYILGFIALLLAFILIPTKPSYTGYRNGLRARWYNFNRK</sequence>
<dbReference type="Proteomes" id="UP000532273">
    <property type="component" value="Unassembled WGS sequence"/>
</dbReference>
<keyword evidence="1" id="KW-1133">Transmembrane helix</keyword>
<dbReference type="AlphaFoldDB" id="A0A7W6KBC3"/>